<evidence type="ECO:0000256" key="6">
    <source>
        <dbReference type="SAM" id="MobiDB-lite"/>
    </source>
</evidence>
<gene>
    <name evidence="9" type="ORF">GHT06_005428</name>
    <name evidence="8" type="ORF">GHT06_005469</name>
</gene>
<dbReference type="EMBL" id="WJBH02000112">
    <property type="protein sequence ID" value="KAI9550622.1"/>
    <property type="molecule type" value="Genomic_DNA"/>
</dbReference>
<accession>A0AAD5PLE5</accession>
<feature type="region of interest" description="Disordered" evidence="6">
    <location>
        <begin position="119"/>
        <end position="144"/>
    </location>
</feature>
<keyword evidence="5 7" id="KW-0472">Membrane</keyword>
<dbReference type="PANTHER" id="PTHR13674">
    <property type="entry name" value="GROWTH AND TRANSFORMATION-DEPENDENT PROTEIN"/>
    <property type="match status" value="1"/>
</dbReference>
<comment type="subcellular location">
    <subcellularLocation>
        <location evidence="1">Membrane</location>
        <topology evidence="1">Single-pass membrane protein</topology>
    </subcellularLocation>
</comment>
<protein>
    <submittedName>
        <fullName evidence="9">Uncharacterized protein</fullName>
    </submittedName>
</protein>
<evidence type="ECO:0000256" key="7">
    <source>
        <dbReference type="SAM" id="Phobius"/>
    </source>
</evidence>
<evidence type="ECO:0000256" key="3">
    <source>
        <dbReference type="ARBA" id="ARBA00022692"/>
    </source>
</evidence>
<comment type="similarity">
    <text evidence="2">Belongs to the UPF0389 family.</text>
</comment>
<dbReference type="AlphaFoldDB" id="A0AAD5PLE5"/>
<sequence>MSVLNRFRTSQVMCKLNKITKRGMAESKPDVSIKPETEAAYTSPNSTLGDVHRVSNMERYFLVWTKKFKSTKDVPGYVSRDMMEKARNIIRIRVNLSIIALCLVGALLAAQSGKKAAERGETLTKNNLQWHKDYNDSQNSQPPK</sequence>
<dbReference type="EMBL" id="WJBH02000362">
    <property type="protein sequence ID" value="KAI9549154.1"/>
    <property type="molecule type" value="Genomic_DNA"/>
</dbReference>
<evidence type="ECO:0000256" key="1">
    <source>
        <dbReference type="ARBA" id="ARBA00004167"/>
    </source>
</evidence>
<feature type="transmembrane region" description="Helical" evidence="7">
    <location>
        <begin position="92"/>
        <end position="110"/>
    </location>
</feature>
<organism evidence="9 10">
    <name type="scientific">Daphnia sinensis</name>
    <dbReference type="NCBI Taxonomy" id="1820382"/>
    <lineage>
        <taxon>Eukaryota</taxon>
        <taxon>Metazoa</taxon>
        <taxon>Ecdysozoa</taxon>
        <taxon>Arthropoda</taxon>
        <taxon>Crustacea</taxon>
        <taxon>Branchiopoda</taxon>
        <taxon>Diplostraca</taxon>
        <taxon>Cladocera</taxon>
        <taxon>Anomopoda</taxon>
        <taxon>Daphniidae</taxon>
        <taxon>Daphnia</taxon>
        <taxon>Daphnia similis group</taxon>
    </lineage>
</organism>
<evidence type="ECO:0000313" key="10">
    <source>
        <dbReference type="Proteomes" id="UP000820818"/>
    </source>
</evidence>
<evidence type="ECO:0000313" key="8">
    <source>
        <dbReference type="EMBL" id="KAI9549154.1"/>
    </source>
</evidence>
<dbReference type="GO" id="GO:0016020">
    <property type="term" value="C:membrane"/>
    <property type="evidence" value="ECO:0007669"/>
    <property type="project" value="UniProtKB-SubCell"/>
</dbReference>
<dbReference type="PANTHER" id="PTHR13674:SF5">
    <property type="entry name" value="UPF0389 PROTEIN CG9231"/>
    <property type="match status" value="1"/>
</dbReference>
<name>A0AAD5PLE5_9CRUS</name>
<evidence type="ECO:0000313" key="9">
    <source>
        <dbReference type="EMBL" id="KAI9550622.1"/>
    </source>
</evidence>
<proteinExistence type="inferred from homology"/>
<keyword evidence="4 7" id="KW-1133">Transmembrane helix</keyword>
<reference evidence="9" key="1">
    <citation type="submission" date="2022-05" db="EMBL/GenBank/DDBJ databases">
        <title>A multi-omics perspective on studying reproductive biology in Daphnia sinensis.</title>
        <authorList>
            <person name="Jia J."/>
        </authorList>
    </citation>
    <scope>NUCLEOTIDE SEQUENCE</scope>
    <source>
        <strain evidence="9">WSL</strain>
    </source>
</reference>
<dbReference type="Pfam" id="PF06388">
    <property type="entry name" value="DUF1075"/>
    <property type="match status" value="1"/>
</dbReference>
<comment type="caution">
    <text evidence="9">The sequence shown here is derived from an EMBL/GenBank/DDBJ whole genome shotgun (WGS) entry which is preliminary data.</text>
</comment>
<dbReference type="InterPro" id="IPR009432">
    <property type="entry name" value="DUF1075"/>
</dbReference>
<evidence type="ECO:0000256" key="2">
    <source>
        <dbReference type="ARBA" id="ARBA00007363"/>
    </source>
</evidence>
<dbReference type="Proteomes" id="UP000820818">
    <property type="component" value="Unassembled WGS sequence"/>
</dbReference>
<keyword evidence="10" id="KW-1185">Reference proteome</keyword>
<keyword evidence="3 7" id="KW-0812">Transmembrane</keyword>
<evidence type="ECO:0000256" key="4">
    <source>
        <dbReference type="ARBA" id="ARBA00022989"/>
    </source>
</evidence>
<evidence type="ECO:0000256" key="5">
    <source>
        <dbReference type="ARBA" id="ARBA00023136"/>
    </source>
</evidence>